<name>A0A8B4I548_PSEFL</name>
<dbReference type="AlphaFoldDB" id="A0A8B4I548"/>
<evidence type="ECO:0000313" key="2">
    <source>
        <dbReference type="Proteomes" id="UP000248640"/>
    </source>
</evidence>
<organism evidence="1 2">
    <name type="scientific">Pseudomonas fluorescens</name>
    <dbReference type="NCBI Taxonomy" id="294"/>
    <lineage>
        <taxon>Bacteria</taxon>
        <taxon>Pseudomonadati</taxon>
        <taxon>Pseudomonadota</taxon>
        <taxon>Gammaproteobacteria</taxon>
        <taxon>Pseudomonadales</taxon>
        <taxon>Pseudomonadaceae</taxon>
        <taxon>Pseudomonas</taxon>
    </lineage>
</organism>
<protein>
    <submittedName>
        <fullName evidence="1">Uncharacterized protein</fullName>
    </submittedName>
</protein>
<gene>
    <name evidence="1" type="ORF">NCTC10038_01653</name>
</gene>
<evidence type="ECO:0000313" key="1">
    <source>
        <dbReference type="EMBL" id="SQF90256.1"/>
    </source>
</evidence>
<dbReference type="Proteomes" id="UP000248640">
    <property type="component" value="Chromosome 1"/>
</dbReference>
<sequence>MAFKGFHAKYWWFRIRGGYGLHFRWVSDGYSPPFSERNGYERVLKIGRLWIKVLKP</sequence>
<dbReference type="EMBL" id="LS483372">
    <property type="protein sequence ID" value="SQF90256.1"/>
    <property type="molecule type" value="Genomic_DNA"/>
</dbReference>
<reference evidence="1 2" key="1">
    <citation type="submission" date="2018-06" db="EMBL/GenBank/DDBJ databases">
        <authorList>
            <consortium name="Pathogen Informatics"/>
            <person name="Doyle S."/>
        </authorList>
    </citation>
    <scope>NUCLEOTIDE SEQUENCE [LARGE SCALE GENOMIC DNA]</scope>
    <source>
        <strain evidence="1 2">NCTC10038</strain>
    </source>
</reference>
<proteinExistence type="predicted"/>
<accession>A0A8B4I548</accession>